<sequence length="405" mass="45339">MKIDIVEYIKEFEAIRDDWNRVYLSDPESNPFLSWSWLHEYLSCRDRWFILALKHQDDSARYDALLPLELTTCEDEESGLFCDELRLIGNGGTGHAGFLSKPGGANEAADAFGRFFLAEDWASIRFDCCCPLSGRLKRLIDAFPDETFVHVSPDEPARPGADGRPLRNMFVKTRTGRNLHDRLNRRSVELVFERATTLHVQGDLDRAEAGYRQVIRTVPGHVHARYGLARLLSDRDDNAEAEYLYRGLAAAVPDDDDIRHRLGDAQIAQGSYREASATFGDLLARQPHLGIVRYKLAVTLLAAGRKDTAIAVFQSFDNVASDDADHVRCKLKAREILTRLHVASHLEKEETALRPACLEPDDGAPSVRFLTATPLLLQPSLPGGAWARLHAGPSPYDGRGSRLKH</sequence>
<dbReference type="OrthoDB" id="9808976at2"/>
<name>A0A178YRQ3_SINSA</name>
<comment type="caution">
    <text evidence="1">The sequence shown here is derived from an EMBL/GenBank/DDBJ whole genome shotgun (WGS) entry which is preliminary data.</text>
</comment>
<dbReference type="AlphaFoldDB" id="A0A178YRQ3"/>
<evidence type="ECO:0000313" key="1">
    <source>
        <dbReference type="EMBL" id="OAP50144.1"/>
    </source>
</evidence>
<dbReference type="Proteomes" id="UP000078507">
    <property type="component" value="Unassembled WGS sequence"/>
</dbReference>
<dbReference type="SUPFAM" id="SSF48452">
    <property type="entry name" value="TPR-like"/>
    <property type="match status" value="1"/>
</dbReference>
<keyword evidence="2" id="KW-1185">Reference proteome</keyword>
<gene>
    <name evidence="1" type="ORF">ATB98_00820</name>
</gene>
<protein>
    <submittedName>
        <fullName evidence="1">Uncharacterized protein</fullName>
    </submittedName>
</protein>
<evidence type="ECO:0000313" key="2">
    <source>
        <dbReference type="Proteomes" id="UP000078507"/>
    </source>
</evidence>
<dbReference type="Gene3D" id="1.25.40.10">
    <property type="entry name" value="Tetratricopeptide repeat domain"/>
    <property type="match status" value="1"/>
</dbReference>
<dbReference type="PANTHER" id="PTHR44998">
    <property type="match status" value="1"/>
</dbReference>
<dbReference type="EMBL" id="LNQB01000044">
    <property type="protein sequence ID" value="OAP50144.1"/>
    <property type="molecule type" value="Genomic_DNA"/>
</dbReference>
<dbReference type="InterPro" id="IPR011990">
    <property type="entry name" value="TPR-like_helical_dom_sf"/>
</dbReference>
<reference evidence="1 2" key="1">
    <citation type="submission" date="2015-11" db="EMBL/GenBank/DDBJ databases">
        <title>Ensifer anhuiense sp. nov., an effective nitrogen fixation bacterium with Glycine soja.</title>
        <authorList>
            <person name="Yan H."/>
            <person name="Chen W."/>
        </authorList>
    </citation>
    <scope>NUCLEOTIDE SEQUENCE [LARGE SCALE GENOMIC DNA]</scope>
    <source>
        <strain evidence="1 2">LMG 7837</strain>
    </source>
</reference>
<dbReference type="PANTHER" id="PTHR44998:SF1">
    <property type="entry name" value="UDP-N-ACETYLGLUCOSAMINE--PEPTIDE N-ACETYLGLUCOSAMINYLTRANSFERASE 110 KDA SUBUNIT"/>
    <property type="match status" value="1"/>
</dbReference>
<accession>A0A178YRQ3</accession>
<dbReference type="STRING" id="36856.ATB98_00820"/>
<organism evidence="1 2">
    <name type="scientific">Sinorhizobium saheli</name>
    <dbReference type="NCBI Taxonomy" id="36856"/>
    <lineage>
        <taxon>Bacteria</taxon>
        <taxon>Pseudomonadati</taxon>
        <taxon>Pseudomonadota</taxon>
        <taxon>Alphaproteobacteria</taxon>
        <taxon>Hyphomicrobiales</taxon>
        <taxon>Rhizobiaceae</taxon>
        <taxon>Sinorhizobium/Ensifer group</taxon>
        <taxon>Sinorhizobium</taxon>
    </lineage>
</organism>
<proteinExistence type="predicted"/>
<dbReference type="Pfam" id="PF13432">
    <property type="entry name" value="TPR_16"/>
    <property type="match status" value="2"/>
</dbReference>
<dbReference type="RefSeq" id="WP_066868349.1">
    <property type="nucleotide sequence ID" value="NZ_LNQB01000044.1"/>
</dbReference>